<evidence type="ECO:0000256" key="1">
    <source>
        <dbReference type="SAM" id="Coils"/>
    </source>
</evidence>
<evidence type="ECO:0000313" key="4">
    <source>
        <dbReference type="EMBL" id="GLR18516.1"/>
    </source>
</evidence>
<dbReference type="Pfam" id="PF02591">
    <property type="entry name" value="Zn_ribbon_9"/>
    <property type="match status" value="1"/>
</dbReference>
<evidence type="ECO:0008006" key="6">
    <source>
        <dbReference type="Google" id="ProtNLM"/>
    </source>
</evidence>
<reference evidence="4" key="2">
    <citation type="submission" date="2023-01" db="EMBL/GenBank/DDBJ databases">
        <title>Draft genome sequence of Portibacter lacus strain NBRC 108769.</title>
        <authorList>
            <person name="Sun Q."/>
            <person name="Mori K."/>
        </authorList>
    </citation>
    <scope>NUCLEOTIDE SEQUENCE</scope>
    <source>
        <strain evidence="4">NBRC 108769</strain>
    </source>
</reference>
<sequence length="250" mass="28274">MASTKELTVAEKLQDLYKLQTIDSKIDEIGILKGALPMEVGDLEDDIVGLEKRIARNVEAVDELETEISRHNGNIKDSEVLIEKYEKQLESVKNNREFDALNKEIELQKLEILLSQKKIKEIAVKLVAKKETVDASKLRFEGKNKDLEVKKVELEKIIAKTEKEEAKLQKEADKIRKKIEERLLKSYDKIRSRYKNGIAVAVVAREACGGCFNRIPPQVIIEIGNSKKIIACEHCGRVLVGPELVGVEVD</sequence>
<dbReference type="PANTHER" id="PTHR39082:SF1">
    <property type="entry name" value="SCAVENGER RECEPTOR CLASS A MEMBER 3"/>
    <property type="match status" value="1"/>
</dbReference>
<dbReference type="PANTHER" id="PTHR39082">
    <property type="entry name" value="PHOSPHOLIPASE C-BETA-2-RELATED"/>
    <property type="match status" value="1"/>
</dbReference>
<keyword evidence="1" id="KW-0175">Coiled coil</keyword>
<dbReference type="Pfam" id="PF24481">
    <property type="entry name" value="CT398_CC"/>
    <property type="match status" value="1"/>
</dbReference>
<dbReference type="Gene3D" id="1.10.287.1490">
    <property type="match status" value="1"/>
</dbReference>
<dbReference type="InterPro" id="IPR052376">
    <property type="entry name" value="Oxidative_Scav/Glycosyltrans"/>
</dbReference>
<feature type="domain" description="C4-type zinc ribbon" evidence="2">
    <location>
        <begin position="207"/>
        <end position="239"/>
    </location>
</feature>
<dbReference type="InterPro" id="IPR003743">
    <property type="entry name" value="Zf-RING_7"/>
</dbReference>
<evidence type="ECO:0000313" key="5">
    <source>
        <dbReference type="Proteomes" id="UP001156666"/>
    </source>
</evidence>
<dbReference type="InterPro" id="IPR056003">
    <property type="entry name" value="CT398_CC_hairpin"/>
</dbReference>
<dbReference type="EMBL" id="BSOH01000021">
    <property type="protein sequence ID" value="GLR18516.1"/>
    <property type="molecule type" value="Genomic_DNA"/>
</dbReference>
<dbReference type="AlphaFoldDB" id="A0AA37STF6"/>
<feature type="coiled-coil region" evidence="1">
    <location>
        <begin position="144"/>
        <end position="181"/>
    </location>
</feature>
<dbReference type="Proteomes" id="UP001156666">
    <property type="component" value="Unassembled WGS sequence"/>
</dbReference>
<dbReference type="RefSeq" id="WP_235295187.1">
    <property type="nucleotide sequence ID" value="NZ_BSOH01000021.1"/>
</dbReference>
<accession>A0AA37STF6</accession>
<evidence type="ECO:0000259" key="3">
    <source>
        <dbReference type="Pfam" id="PF24481"/>
    </source>
</evidence>
<feature type="domain" description="CT398-like coiled coil hairpin" evidence="3">
    <location>
        <begin position="19"/>
        <end position="194"/>
    </location>
</feature>
<protein>
    <recommendedName>
        <fullName evidence="6">C4-type zinc ribbon domain-containing protein</fullName>
    </recommendedName>
</protein>
<reference evidence="4" key="1">
    <citation type="journal article" date="2014" name="Int. J. Syst. Evol. Microbiol.">
        <title>Complete genome sequence of Corynebacterium casei LMG S-19264T (=DSM 44701T), isolated from a smear-ripened cheese.</title>
        <authorList>
            <consortium name="US DOE Joint Genome Institute (JGI-PGF)"/>
            <person name="Walter F."/>
            <person name="Albersmeier A."/>
            <person name="Kalinowski J."/>
            <person name="Ruckert C."/>
        </authorList>
    </citation>
    <scope>NUCLEOTIDE SEQUENCE</scope>
    <source>
        <strain evidence="4">NBRC 108769</strain>
    </source>
</reference>
<gene>
    <name evidence="4" type="ORF">GCM10007940_31320</name>
</gene>
<proteinExistence type="predicted"/>
<organism evidence="4 5">
    <name type="scientific">Portibacter lacus</name>
    <dbReference type="NCBI Taxonomy" id="1099794"/>
    <lineage>
        <taxon>Bacteria</taxon>
        <taxon>Pseudomonadati</taxon>
        <taxon>Bacteroidota</taxon>
        <taxon>Saprospiria</taxon>
        <taxon>Saprospirales</taxon>
        <taxon>Haliscomenobacteraceae</taxon>
        <taxon>Portibacter</taxon>
    </lineage>
</organism>
<comment type="caution">
    <text evidence="4">The sequence shown here is derived from an EMBL/GenBank/DDBJ whole genome shotgun (WGS) entry which is preliminary data.</text>
</comment>
<keyword evidence="5" id="KW-1185">Reference proteome</keyword>
<evidence type="ECO:0000259" key="2">
    <source>
        <dbReference type="Pfam" id="PF02591"/>
    </source>
</evidence>
<feature type="coiled-coil region" evidence="1">
    <location>
        <begin position="47"/>
        <end position="102"/>
    </location>
</feature>
<name>A0AA37STF6_9BACT</name>